<keyword evidence="7" id="KW-1185">Reference proteome</keyword>
<keyword evidence="2" id="KW-0325">Glycoprotein</keyword>
<reference evidence="6 7" key="1">
    <citation type="submission" date="2018-11" db="EMBL/GenBank/DDBJ databases">
        <title>Genome assembly of Steccherinum ochraceum LE-BIN_3174, the white-rot fungus of the Steccherinaceae family (The Residual Polyporoid clade, Polyporales, Basidiomycota).</title>
        <authorList>
            <person name="Fedorova T.V."/>
            <person name="Glazunova O.A."/>
            <person name="Landesman E.O."/>
            <person name="Moiseenko K.V."/>
            <person name="Psurtseva N.V."/>
            <person name="Savinova O.S."/>
            <person name="Shakhova N.V."/>
            <person name="Tyazhelova T.V."/>
            <person name="Vasina D.V."/>
        </authorList>
    </citation>
    <scope>NUCLEOTIDE SEQUENCE [LARGE SCALE GENOMIC DNA]</scope>
    <source>
        <strain evidence="6 7">LE-BIN_3174</strain>
    </source>
</reference>
<feature type="region of interest" description="Disordered" evidence="3">
    <location>
        <begin position="419"/>
        <end position="443"/>
    </location>
</feature>
<evidence type="ECO:0000259" key="5">
    <source>
        <dbReference type="Pfam" id="PF00149"/>
    </source>
</evidence>
<organism evidence="6 7">
    <name type="scientific">Steccherinum ochraceum</name>
    <dbReference type="NCBI Taxonomy" id="92696"/>
    <lineage>
        <taxon>Eukaryota</taxon>
        <taxon>Fungi</taxon>
        <taxon>Dikarya</taxon>
        <taxon>Basidiomycota</taxon>
        <taxon>Agaricomycotina</taxon>
        <taxon>Agaricomycetes</taxon>
        <taxon>Polyporales</taxon>
        <taxon>Steccherinaceae</taxon>
        <taxon>Steccherinum</taxon>
    </lineage>
</organism>
<feature type="domain" description="Calcineurin-like phosphoesterase" evidence="5">
    <location>
        <begin position="47"/>
        <end position="296"/>
    </location>
</feature>
<dbReference type="PANTHER" id="PTHR10340">
    <property type="entry name" value="SPHINGOMYELIN PHOSPHODIESTERASE"/>
    <property type="match status" value="1"/>
</dbReference>
<name>A0A4R0RNW6_9APHY</name>
<comment type="caution">
    <text evidence="6">The sequence shown here is derived from an EMBL/GenBank/DDBJ whole genome shotgun (WGS) entry which is preliminary data.</text>
</comment>
<keyword evidence="1" id="KW-0378">Hydrolase</keyword>
<sequence length="598" mass="67238">MVHRHHFVLLLACNLLSDAFAAPSQVPLGVSVADVDSLRPRRKLQGRFLHITDMHPDPHYRVGMSEKSACHRRKPRKAKERSGEFGLAYSDCDSPFALTNYTLDYIGKEWTSDIDFVVWTGDSARHDNDRKLPRTTKEIYELNRAVARKMEAVFSSKGIPVIPSIGNNDVWPHVSTLQLRLNIMMPGPNDVTFEFSAIWRTFVPFPSYQVFQRGGYYSVEVIPNALAVISLNTMYFYGSNKAVGGCEARDSEDPGNLQLDWLEVQLTMFRSKGMQVWISGHVPPSASNYFPDCHVRYVELALRFQDTILGHLFGHMNADHFFLLDGQVTANAPTNRSVDLHEDTILHDTITTKKKKKDLYGSLLKDFAHMLKGVKKVDHDNYAVVNVAPSVVPNPYLPSFRIFSYNLSGPAYLPGDEDGSVEALEETPSCNGGGGGDDDAGFENVSLKCQSVKPWNSSPNSPSRRNRLWSPLGYAQYYLPNLTGTAKHPPKYKLEYLTYVPSALHPGRGRVAGSEAETETEAGAEAAVAKEWRPIPLRHLPKSLRNSTVVKSKYAPYGMEDLTIPSWLALARRLSRPKHEKLRRRFKKYMYMGSAREG</sequence>
<keyword evidence="4" id="KW-0732">Signal</keyword>
<evidence type="ECO:0000313" key="7">
    <source>
        <dbReference type="Proteomes" id="UP000292702"/>
    </source>
</evidence>
<feature type="chain" id="PRO_5020378533" evidence="4">
    <location>
        <begin position="22"/>
        <end position="598"/>
    </location>
</feature>
<evidence type="ECO:0000256" key="2">
    <source>
        <dbReference type="ARBA" id="ARBA00023180"/>
    </source>
</evidence>
<dbReference type="EMBL" id="RWJN01000114">
    <property type="protein sequence ID" value="TCD66989.1"/>
    <property type="molecule type" value="Genomic_DNA"/>
</dbReference>
<dbReference type="GO" id="GO:0008081">
    <property type="term" value="F:phosphoric diester hydrolase activity"/>
    <property type="evidence" value="ECO:0007669"/>
    <property type="project" value="TreeGrafter"/>
</dbReference>
<evidence type="ECO:0000256" key="4">
    <source>
        <dbReference type="SAM" id="SignalP"/>
    </source>
</evidence>
<feature type="signal peptide" evidence="4">
    <location>
        <begin position="1"/>
        <end position="21"/>
    </location>
</feature>
<dbReference type="Pfam" id="PF00149">
    <property type="entry name" value="Metallophos"/>
    <property type="match status" value="1"/>
</dbReference>
<dbReference type="GO" id="GO:0000298">
    <property type="term" value="F:endopolyphosphatase activity"/>
    <property type="evidence" value="ECO:0007669"/>
    <property type="project" value="TreeGrafter"/>
</dbReference>
<dbReference type="PANTHER" id="PTHR10340:SF55">
    <property type="entry name" value="ENDOPOLYPHOSPHATASE"/>
    <property type="match status" value="1"/>
</dbReference>
<dbReference type="InterPro" id="IPR041805">
    <property type="entry name" value="ASMase/PPN1_MPP"/>
</dbReference>
<dbReference type="GO" id="GO:0000324">
    <property type="term" value="C:fungal-type vacuole"/>
    <property type="evidence" value="ECO:0007669"/>
    <property type="project" value="TreeGrafter"/>
</dbReference>
<gene>
    <name evidence="6" type="primary">PPN1</name>
    <name evidence="6" type="ORF">EIP91_000669</name>
</gene>
<proteinExistence type="predicted"/>
<dbReference type="Gene3D" id="3.60.21.10">
    <property type="match status" value="1"/>
</dbReference>
<accession>A0A4R0RNW6</accession>
<dbReference type="CDD" id="cd00842">
    <property type="entry name" value="MPP_ASMase"/>
    <property type="match status" value="1"/>
</dbReference>
<dbReference type="OrthoDB" id="348678at2759"/>
<evidence type="ECO:0000313" key="6">
    <source>
        <dbReference type="EMBL" id="TCD66989.1"/>
    </source>
</evidence>
<dbReference type="GO" id="GO:0004309">
    <property type="term" value="F:exopolyphosphatase activity"/>
    <property type="evidence" value="ECO:0007669"/>
    <property type="project" value="TreeGrafter"/>
</dbReference>
<dbReference type="Proteomes" id="UP000292702">
    <property type="component" value="Unassembled WGS sequence"/>
</dbReference>
<dbReference type="GO" id="GO:0006798">
    <property type="term" value="P:polyphosphate catabolic process"/>
    <property type="evidence" value="ECO:0007669"/>
    <property type="project" value="TreeGrafter"/>
</dbReference>
<evidence type="ECO:0000256" key="1">
    <source>
        <dbReference type="ARBA" id="ARBA00022801"/>
    </source>
</evidence>
<dbReference type="STRING" id="92696.A0A4R0RNW6"/>
<protein>
    <submittedName>
        <fullName evidence="6">Endopolyphosphatase</fullName>
    </submittedName>
</protein>
<dbReference type="AlphaFoldDB" id="A0A4R0RNW6"/>
<dbReference type="GO" id="GO:0005615">
    <property type="term" value="C:extracellular space"/>
    <property type="evidence" value="ECO:0007669"/>
    <property type="project" value="TreeGrafter"/>
</dbReference>
<dbReference type="InterPro" id="IPR004843">
    <property type="entry name" value="Calcineurin-like_PHP"/>
</dbReference>
<dbReference type="SUPFAM" id="SSF56300">
    <property type="entry name" value="Metallo-dependent phosphatases"/>
    <property type="match status" value="1"/>
</dbReference>
<evidence type="ECO:0000256" key="3">
    <source>
        <dbReference type="SAM" id="MobiDB-lite"/>
    </source>
</evidence>
<dbReference type="InterPro" id="IPR029052">
    <property type="entry name" value="Metallo-depent_PP-like"/>
</dbReference>